<name>A0ABQ8BAK1_BRANA</name>
<dbReference type="InterPro" id="IPR021319">
    <property type="entry name" value="DUF2921"/>
</dbReference>
<keyword evidence="8 10" id="KW-1133">Transmembrane helix</keyword>
<reference evidence="12 13" key="1">
    <citation type="submission" date="2021-05" db="EMBL/GenBank/DDBJ databases">
        <title>Genome Assembly of Synthetic Allotetraploid Brassica napus Reveals Homoeologous Exchanges between Subgenomes.</title>
        <authorList>
            <person name="Davis J.T."/>
        </authorList>
    </citation>
    <scope>NUCLEOTIDE SEQUENCE [LARGE SCALE GENOMIC DNA]</scope>
    <source>
        <strain evidence="13">cv. Da-Ae</strain>
        <tissue evidence="12">Seedling</tissue>
    </source>
</reference>
<evidence type="ECO:0000256" key="1">
    <source>
        <dbReference type="ARBA" id="ARBA00000900"/>
    </source>
</evidence>
<keyword evidence="7" id="KW-0833">Ubl conjugation pathway</keyword>
<dbReference type="Proteomes" id="UP000824890">
    <property type="component" value="Unassembled WGS sequence"/>
</dbReference>
<evidence type="ECO:0000256" key="8">
    <source>
        <dbReference type="ARBA" id="ARBA00022989"/>
    </source>
</evidence>
<organism evidence="12 13">
    <name type="scientific">Brassica napus</name>
    <name type="common">Rape</name>
    <dbReference type="NCBI Taxonomy" id="3708"/>
    <lineage>
        <taxon>Eukaryota</taxon>
        <taxon>Viridiplantae</taxon>
        <taxon>Streptophyta</taxon>
        <taxon>Embryophyta</taxon>
        <taxon>Tracheophyta</taxon>
        <taxon>Spermatophyta</taxon>
        <taxon>Magnoliopsida</taxon>
        <taxon>eudicotyledons</taxon>
        <taxon>Gunneridae</taxon>
        <taxon>Pentapetalae</taxon>
        <taxon>rosids</taxon>
        <taxon>malvids</taxon>
        <taxon>Brassicales</taxon>
        <taxon>Brassicaceae</taxon>
        <taxon>Brassiceae</taxon>
        <taxon>Brassica</taxon>
    </lineage>
</organism>
<gene>
    <name evidence="12" type="ORF">HID58_041337</name>
</gene>
<evidence type="ECO:0000313" key="12">
    <source>
        <dbReference type="EMBL" id="KAH0901834.1"/>
    </source>
</evidence>
<evidence type="ECO:0000256" key="9">
    <source>
        <dbReference type="ARBA" id="ARBA00023136"/>
    </source>
</evidence>
<comment type="subcellular location">
    <subcellularLocation>
        <location evidence="2">Endomembrane system</location>
        <topology evidence="2">Multi-pass membrane protein</topology>
    </subcellularLocation>
</comment>
<comment type="catalytic activity">
    <reaction evidence="1">
        <text>S-ubiquitinyl-[E2 ubiquitin-conjugating enzyme]-L-cysteine + [acceptor protein]-L-lysine = [E2 ubiquitin-conjugating enzyme]-L-cysteine + N(6)-ubiquitinyl-[acceptor protein]-L-lysine.</text>
        <dbReference type="EC" id="2.3.2.27"/>
    </reaction>
</comment>
<dbReference type="InterPro" id="IPR057425">
    <property type="entry name" value="DUF2921_N"/>
</dbReference>
<accession>A0ABQ8BAK1</accession>
<keyword evidence="13" id="KW-1185">Reference proteome</keyword>
<keyword evidence="9 10" id="KW-0472">Membrane</keyword>
<evidence type="ECO:0000256" key="7">
    <source>
        <dbReference type="ARBA" id="ARBA00022786"/>
    </source>
</evidence>
<dbReference type="Pfam" id="PF25333">
    <property type="entry name" value="DUF2921_N"/>
    <property type="match status" value="3"/>
</dbReference>
<dbReference type="EC" id="2.3.2.27" evidence="4"/>
<feature type="transmembrane region" description="Helical" evidence="10">
    <location>
        <begin position="880"/>
        <end position="899"/>
    </location>
</feature>
<sequence length="1038" mass="117260">NNTEASRILKSRKEEGRRNRACKKASHFLVKMATFRPSLFFFFAFFLLFLTSATPLAVSSLVNPNPFKPPRIPYSDHCNHIVPESPTDPSPSAASSPASLAFDVSFFSGGDSFFNRNQPRSSDVKSASFRAKSIRKTLGDGGIYRVEARLTLQISRTSGDLGQRNMIQVTQIDGRRIPVSFMGGQSFELYGFWSERTGRVCLVGSAQVLSPFGTYKPFDARLMLSYSNESNIYGSLVKGVLESVSNQSDFKTVSILGARNTPLNYEYKLLEESNAECGRNSEESLSVESVLGGLCKVFEGRSHVYRTTDCGINRTCSSGVEYMSLLSLLCDGEKMRMVLSFSNTSGVSRLFSFDPRTALVAEGAWDVEKNRFCGVACRILNFTDSLSNAKVGDCSLRLSLRFPASLSIKRRAPVVGELWSAKTGRIEFSSLSDPLWRFSGLRYEYTESERVSKLCKSRSKSKGKHYPDAQTSDMRFVMSVKYPGGVRSARASPYFVGDRLYHDLLVRGEGAGVTRIIPMNVTKSFTNITYMIRFLNPVSESRGDIFAEGTYDKETGELCMVGCQSVKLNSTMTVDCSLAIRFKFSPIDSRSDDRLKGTIESTREKIDPLYVGRMEVASRSIYVHQAKESVWRMDFEIAMVLISNTLSCLFVGMQLYHMSKHQETLPFISIAMATLLVLGHMIPLLLNFEEIFKSSRNQGSLFFENDRWLEAKEIVVRIVTMIAFLLECRLLQLAWSARKAAKNHHHRDSVWKAEKMVCYVCLPLYVTGGLIAWLVNRKPRAARNLLYRPVTLKRSFQRPSLWKDLKSYGGLMLDAFLLPQILFNGFSNSDAKALAASFYGGHSFVRLLPHAYDLYRSHSYGKILDWSFIYASHKVDYYSTAWDVIILCIGFVFAVVVFLQQRFGGRCFIPKRFIEDVRYEKVVELQETVYPTFSFGLIHRITNRCGDACACNPGQKKRKRMKKLKEVCCLQTRRVKVLEISDCGGCFQELKQMIHFLDNLECLEILKVGVDPDKNSELVRANVMPLPRLSSKCTIQFI</sequence>
<comment type="pathway">
    <text evidence="3">Protein modification; protein ubiquitination.</text>
</comment>
<keyword evidence="6 10" id="KW-0812">Transmembrane</keyword>
<evidence type="ECO:0000256" key="3">
    <source>
        <dbReference type="ARBA" id="ARBA00004906"/>
    </source>
</evidence>
<feature type="domain" description="FBD" evidence="11">
    <location>
        <begin position="968"/>
        <end position="1038"/>
    </location>
</feature>
<evidence type="ECO:0000256" key="2">
    <source>
        <dbReference type="ARBA" id="ARBA00004127"/>
    </source>
</evidence>
<keyword evidence="5" id="KW-0808">Transferase</keyword>
<dbReference type="PANTHER" id="PTHR33389">
    <property type="entry name" value="FAMILY PROTEIN, PUTATIVE (DUF2921)-RELATED"/>
    <property type="match status" value="1"/>
</dbReference>
<evidence type="ECO:0000256" key="6">
    <source>
        <dbReference type="ARBA" id="ARBA00022692"/>
    </source>
</evidence>
<feature type="transmembrane region" description="Helical" evidence="10">
    <location>
        <begin position="756"/>
        <end position="775"/>
    </location>
</feature>
<dbReference type="PANTHER" id="PTHR33389:SF22">
    <property type="entry name" value="FAMILY PROTEIN, PUTATIVE (DUF2921)-RELATED"/>
    <property type="match status" value="1"/>
</dbReference>
<evidence type="ECO:0000256" key="10">
    <source>
        <dbReference type="SAM" id="Phobius"/>
    </source>
</evidence>
<evidence type="ECO:0000256" key="4">
    <source>
        <dbReference type="ARBA" id="ARBA00012483"/>
    </source>
</evidence>
<feature type="transmembrane region" description="Helical" evidence="10">
    <location>
        <begin position="665"/>
        <end position="686"/>
    </location>
</feature>
<dbReference type="InterPro" id="IPR006566">
    <property type="entry name" value="FBD"/>
</dbReference>
<dbReference type="EMBL" id="JAGKQM010000011">
    <property type="protein sequence ID" value="KAH0901834.1"/>
    <property type="molecule type" value="Genomic_DNA"/>
</dbReference>
<protein>
    <recommendedName>
        <fullName evidence="4">RING-type E3 ubiquitin transferase</fullName>
        <ecNumber evidence="4">2.3.2.27</ecNumber>
    </recommendedName>
</protein>
<feature type="transmembrane region" description="Helical" evidence="10">
    <location>
        <begin position="714"/>
        <end position="735"/>
    </location>
</feature>
<comment type="caution">
    <text evidence="12">The sequence shown here is derived from an EMBL/GenBank/DDBJ whole genome shotgun (WGS) entry which is preliminary data.</text>
</comment>
<evidence type="ECO:0000256" key="5">
    <source>
        <dbReference type="ARBA" id="ARBA00022679"/>
    </source>
</evidence>
<evidence type="ECO:0000313" key="13">
    <source>
        <dbReference type="Proteomes" id="UP000824890"/>
    </source>
</evidence>
<dbReference type="Pfam" id="PF11145">
    <property type="entry name" value="DUF2921"/>
    <property type="match status" value="1"/>
</dbReference>
<feature type="non-terminal residue" evidence="12">
    <location>
        <position position="1"/>
    </location>
</feature>
<feature type="transmembrane region" description="Helical" evidence="10">
    <location>
        <begin position="635"/>
        <end position="653"/>
    </location>
</feature>
<evidence type="ECO:0000259" key="11">
    <source>
        <dbReference type="SMART" id="SM00579"/>
    </source>
</evidence>
<proteinExistence type="predicted"/>
<dbReference type="SMART" id="SM00579">
    <property type="entry name" value="FBD"/>
    <property type="match status" value="1"/>
</dbReference>